<proteinExistence type="predicted"/>
<dbReference type="EMBL" id="CAMXCT010001523">
    <property type="protein sequence ID" value="CAI3990846.1"/>
    <property type="molecule type" value="Genomic_DNA"/>
</dbReference>
<reference evidence="3 4" key="2">
    <citation type="submission" date="2024-05" db="EMBL/GenBank/DDBJ databases">
        <authorList>
            <person name="Chen Y."/>
            <person name="Shah S."/>
            <person name="Dougan E. K."/>
            <person name="Thang M."/>
            <person name="Chan C."/>
        </authorList>
    </citation>
    <scope>NUCLEOTIDE SEQUENCE [LARGE SCALE GENOMIC DNA]</scope>
</reference>
<evidence type="ECO:0000313" key="3">
    <source>
        <dbReference type="EMBL" id="CAL4778158.1"/>
    </source>
</evidence>
<feature type="region of interest" description="Disordered" evidence="1">
    <location>
        <begin position="1"/>
        <end position="50"/>
    </location>
</feature>
<organism evidence="2">
    <name type="scientific">Cladocopium goreaui</name>
    <dbReference type="NCBI Taxonomy" id="2562237"/>
    <lineage>
        <taxon>Eukaryota</taxon>
        <taxon>Sar</taxon>
        <taxon>Alveolata</taxon>
        <taxon>Dinophyceae</taxon>
        <taxon>Suessiales</taxon>
        <taxon>Symbiodiniaceae</taxon>
        <taxon>Cladocopium</taxon>
    </lineage>
</organism>
<protein>
    <submittedName>
        <fullName evidence="2">Uncharacterized protein</fullName>
    </submittedName>
</protein>
<reference evidence="2" key="1">
    <citation type="submission" date="2022-10" db="EMBL/GenBank/DDBJ databases">
        <authorList>
            <person name="Chen Y."/>
            <person name="Dougan E. K."/>
            <person name="Chan C."/>
            <person name="Rhodes N."/>
            <person name="Thang M."/>
        </authorList>
    </citation>
    <scope>NUCLEOTIDE SEQUENCE</scope>
</reference>
<keyword evidence="4" id="KW-1185">Reference proteome</keyword>
<accession>A0A9P1FWM3</accession>
<name>A0A9P1FWM3_9DINO</name>
<comment type="caution">
    <text evidence="2">The sequence shown here is derived from an EMBL/GenBank/DDBJ whole genome shotgun (WGS) entry which is preliminary data.</text>
</comment>
<gene>
    <name evidence="2" type="ORF">C1SCF055_LOCUS17798</name>
</gene>
<dbReference type="EMBL" id="CAMXCT020001523">
    <property type="protein sequence ID" value="CAL1144221.1"/>
    <property type="molecule type" value="Genomic_DNA"/>
</dbReference>
<sequence>MAERLSKNFGNLVLGGLGNRNGDDKEQEEESAQTEGEKSPAGKADGGVPEPGAVATYNFMPLRWTMAIPLKEGLQIRCAFCGTAAEGRQFVEKAKSLGQIRELNEVDQQRQKQARQQLVDNVASLKRSHDAAIHLAQLLPAGGRAAKLRRAVSHLGEVLVIGSRVTASRVRSARESVADTCPAEEDADFGDDAVV</sequence>
<dbReference type="Proteomes" id="UP001152797">
    <property type="component" value="Unassembled WGS sequence"/>
</dbReference>
<dbReference type="EMBL" id="CAMXCT030001523">
    <property type="protein sequence ID" value="CAL4778158.1"/>
    <property type="molecule type" value="Genomic_DNA"/>
</dbReference>
<evidence type="ECO:0000256" key="1">
    <source>
        <dbReference type="SAM" id="MobiDB-lite"/>
    </source>
</evidence>
<evidence type="ECO:0000313" key="2">
    <source>
        <dbReference type="EMBL" id="CAI3990846.1"/>
    </source>
</evidence>
<dbReference type="AlphaFoldDB" id="A0A9P1FWM3"/>
<evidence type="ECO:0000313" key="4">
    <source>
        <dbReference type="Proteomes" id="UP001152797"/>
    </source>
</evidence>